<feature type="transmembrane region" description="Helical" evidence="6">
    <location>
        <begin position="100"/>
        <end position="117"/>
    </location>
</feature>
<dbReference type="PANTHER" id="PTHR23527:SF1">
    <property type="entry name" value="BLL3282 PROTEIN"/>
    <property type="match status" value="1"/>
</dbReference>
<evidence type="ECO:0000313" key="8">
    <source>
        <dbReference type="EMBL" id="QKG24138.1"/>
    </source>
</evidence>
<feature type="domain" description="Major facilitator superfamily (MFS) profile" evidence="7">
    <location>
        <begin position="13"/>
        <end position="384"/>
    </location>
</feature>
<evidence type="ECO:0000256" key="5">
    <source>
        <dbReference type="SAM" id="MobiDB-lite"/>
    </source>
</evidence>
<organism evidence="8 9">
    <name type="scientific">Actinomadura verrucosospora</name>
    <dbReference type="NCBI Taxonomy" id="46165"/>
    <lineage>
        <taxon>Bacteria</taxon>
        <taxon>Bacillati</taxon>
        <taxon>Actinomycetota</taxon>
        <taxon>Actinomycetes</taxon>
        <taxon>Streptosporangiales</taxon>
        <taxon>Thermomonosporaceae</taxon>
        <taxon>Actinomadura</taxon>
    </lineage>
</organism>
<evidence type="ECO:0000256" key="6">
    <source>
        <dbReference type="SAM" id="Phobius"/>
    </source>
</evidence>
<dbReference type="PROSITE" id="PS50850">
    <property type="entry name" value="MFS"/>
    <property type="match status" value="1"/>
</dbReference>
<evidence type="ECO:0000256" key="4">
    <source>
        <dbReference type="ARBA" id="ARBA00023136"/>
    </source>
</evidence>
<feature type="transmembrane region" description="Helical" evidence="6">
    <location>
        <begin position="336"/>
        <end position="356"/>
    </location>
</feature>
<dbReference type="Gene3D" id="1.20.1250.20">
    <property type="entry name" value="MFS general substrate transporter like domains"/>
    <property type="match status" value="2"/>
</dbReference>
<dbReference type="SUPFAM" id="SSF103473">
    <property type="entry name" value="MFS general substrate transporter"/>
    <property type="match status" value="1"/>
</dbReference>
<feature type="transmembrane region" description="Helical" evidence="6">
    <location>
        <begin position="245"/>
        <end position="264"/>
    </location>
</feature>
<dbReference type="InterPro" id="IPR036259">
    <property type="entry name" value="MFS_trans_sf"/>
</dbReference>
<dbReference type="AlphaFoldDB" id="A0A7D3VW43"/>
<protein>
    <recommendedName>
        <fullName evidence="7">Major facilitator superfamily (MFS) profile domain-containing protein</fullName>
    </recommendedName>
</protein>
<name>A0A7D3VW43_ACTVE</name>
<keyword evidence="9" id="KW-1185">Reference proteome</keyword>
<evidence type="ECO:0000259" key="7">
    <source>
        <dbReference type="PROSITE" id="PS50850"/>
    </source>
</evidence>
<feature type="transmembrane region" description="Helical" evidence="6">
    <location>
        <begin position="211"/>
        <end position="233"/>
    </location>
</feature>
<evidence type="ECO:0000256" key="2">
    <source>
        <dbReference type="ARBA" id="ARBA00022692"/>
    </source>
</evidence>
<feature type="transmembrane region" description="Helical" evidence="6">
    <location>
        <begin position="137"/>
        <end position="159"/>
    </location>
</feature>
<gene>
    <name evidence="8" type="ORF">ACTIVE_5781</name>
</gene>
<dbReference type="InterPro" id="IPR020846">
    <property type="entry name" value="MFS_dom"/>
</dbReference>
<accession>A0A7D3VW43</accession>
<sequence length="434" mass="42834">MNRPAPRAGHWPAVVTAALAATAAVMPGFTVGALAPSMQHDLHATRTTLGLAMSAFYAASALGSPAAKRLAARLPVPAALAAAAAVAALAMLALSRAGHVAVLFPVLVAAGFANALVQPAAGRLIAARAPARRRALAAGTIGAALGAGTLVPGLLVALVVHPYGWRAAMVIAGLLALVAAALAPLTRTPAADRPRTAPAPAPMPPAVRRMLLLWAAAAALSATGNNAVASYFVQLGTHSGVPDGLAGDLLAMSAVIAIAVRLAAGALADRAPRGDRAVIAVMMLSGAAGLALIAAGSPATFLAGAVLAFSAGWGWTGLLLAAALRLLPDRAENAGHTVQVGVYTGATIAPFTFGALSASLGFAAAALLAAAAALAAAALMATTTRGGSAERRGGQDAARHRAEAEARAARPRRGGGDRDGVAVLQERARLPADL</sequence>
<feature type="transmembrane region" description="Helical" evidence="6">
    <location>
        <begin position="362"/>
        <end position="382"/>
    </location>
</feature>
<dbReference type="Proteomes" id="UP000501240">
    <property type="component" value="Chromosome"/>
</dbReference>
<feature type="transmembrane region" description="Helical" evidence="6">
    <location>
        <begin position="301"/>
        <end position="324"/>
    </location>
</feature>
<feature type="transmembrane region" description="Helical" evidence="6">
    <location>
        <begin position="48"/>
        <end position="67"/>
    </location>
</feature>
<feature type="region of interest" description="Disordered" evidence="5">
    <location>
        <begin position="386"/>
        <end position="434"/>
    </location>
</feature>
<dbReference type="GO" id="GO:0022857">
    <property type="term" value="F:transmembrane transporter activity"/>
    <property type="evidence" value="ECO:0007669"/>
    <property type="project" value="InterPro"/>
</dbReference>
<dbReference type="EMBL" id="CP053892">
    <property type="protein sequence ID" value="QKG24138.1"/>
    <property type="molecule type" value="Genomic_DNA"/>
</dbReference>
<dbReference type="Pfam" id="PF07690">
    <property type="entry name" value="MFS_1"/>
    <property type="match status" value="1"/>
</dbReference>
<dbReference type="InterPro" id="IPR011701">
    <property type="entry name" value="MFS"/>
</dbReference>
<evidence type="ECO:0000256" key="1">
    <source>
        <dbReference type="ARBA" id="ARBA00004651"/>
    </source>
</evidence>
<proteinExistence type="predicted"/>
<comment type="subcellular location">
    <subcellularLocation>
        <location evidence="1">Cell membrane</location>
        <topology evidence="1">Multi-pass membrane protein</topology>
    </subcellularLocation>
</comment>
<feature type="compositionally biased region" description="Basic and acidic residues" evidence="5">
    <location>
        <begin position="388"/>
        <end position="434"/>
    </location>
</feature>
<evidence type="ECO:0000313" key="9">
    <source>
        <dbReference type="Proteomes" id="UP000501240"/>
    </source>
</evidence>
<keyword evidence="3 6" id="KW-1133">Transmembrane helix</keyword>
<dbReference type="GO" id="GO:0005886">
    <property type="term" value="C:plasma membrane"/>
    <property type="evidence" value="ECO:0007669"/>
    <property type="project" value="UniProtKB-SubCell"/>
</dbReference>
<feature type="transmembrane region" description="Helical" evidence="6">
    <location>
        <begin position="276"/>
        <end position="295"/>
    </location>
</feature>
<evidence type="ECO:0000256" key="3">
    <source>
        <dbReference type="ARBA" id="ARBA00022989"/>
    </source>
</evidence>
<keyword evidence="4 6" id="KW-0472">Membrane</keyword>
<keyword evidence="2 6" id="KW-0812">Transmembrane</keyword>
<reference evidence="8 9" key="1">
    <citation type="submission" date="2020-05" db="EMBL/GenBank/DDBJ databases">
        <title>Actinomadura verrucosospora NRRL-B18236 (PFL_A860) Genome sequencing and assembly.</title>
        <authorList>
            <person name="Samborskyy M."/>
        </authorList>
    </citation>
    <scope>NUCLEOTIDE SEQUENCE [LARGE SCALE GENOMIC DNA]</scope>
    <source>
        <strain evidence="8 9">NRRL:B18236</strain>
    </source>
</reference>
<feature type="transmembrane region" description="Helical" evidence="6">
    <location>
        <begin position="74"/>
        <end position="94"/>
    </location>
</feature>
<dbReference type="PANTHER" id="PTHR23527">
    <property type="entry name" value="BLL3282 PROTEIN"/>
    <property type="match status" value="1"/>
</dbReference>
<feature type="transmembrane region" description="Helical" evidence="6">
    <location>
        <begin position="165"/>
        <end position="185"/>
    </location>
</feature>
<dbReference type="InterPro" id="IPR052952">
    <property type="entry name" value="MFS-Transporter"/>
</dbReference>